<evidence type="ECO:0000256" key="2">
    <source>
        <dbReference type="ARBA" id="ARBA00010840"/>
    </source>
</evidence>
<evidence type="ECO:0000256" key="6">
    <source>
        <dbReference type="SAM" id="MobiDB-lite"/>
    </source>
</evidence>
<dbReference type="AlphaFoldDB" id="A0AAD5TD28"/>
<dbReference type="Pfam" id="PF21913">
    <property type="entry name" value="ORC6_2nd"/>
    <property type="match status" value="1"/>
</dbReference>
<evidence type="ECO:0000313" key="10">
    <source>
        <dbReference type="Proteomes" id="UP001212152"/>
    </source>
</evidence>
<sequence length="388" mass="41076">MSSDIHAAAEKLALALPANVATKAAEYFRLAQTRNAAKTLGKHLSCLPYLCIQLACETLQHPFSAVQCMTAVKVPLGPYSTALAGTRASLQLPPPVVTLDLLGVRLGATQMVADAQNLLAAFRENYGKELSSVQQRAFAWDGPDLVAAVFFVCCSAVVKLAKRDVAVFAHNVTQFNKLVKIVEAHCKEQIAELKTAHSKPAPGTPSRTRKRKASEAVADDDDDDDEPGAEDVSGDDNDEKQSATPVPSTPTGRRKSPRQKAPALRTPQTPVPAAKRPRMGASAAAATPSLSRRLAAAAAAAAAASAAATATAPDTPTGRSTTARDDSSANLAAPIFFEPNYAGVNIMISQTDIRDTKKFRDYSAWKTEMLRSIPADIVAKYTPSVAEV</sequence>
<keyword evidence="3" id="KW-0235">DNA replication</keyword>
<evidence type="ECO:0000313" key="9">
    <source>
        <dbReference type="EMBL" id="KAJ3171766.1"/>
    </source>
</evidence>
<feature type="region of interest" description="Disordered" evidence="6">
    <location>
        <begin position="193"/>
        <end position="286"/>
    </location>
</feature>
<proteinExistence type="inferred from homology"/>
<evidence type="ECO:0000259" key="8">
    <source>
        <dbReference type="Pfam" id="PF21913"/>
    </source>
</evidence>
<evidence type="ECO:0008006" key="11">
    <source>
        <dbReference type="Google" id="ProtNLM"/>
    </source>
</evidence>
<dbReference type="InterPro" id="IPR054113">
    <property type="entry name" value="ORC6_cyclin-like_2nd"/>
</dbReference>
<comment type="similarity">
    <text evidence="2">Belongs to the ORC6 family.</text>
</comment>
<protein>
    <recommendedName>
        <fullName evidence="11">Origin recognition complex subunit 6</fullName>
    </recommendedName>
</protein>
<dbReference type="GO" id="GO:0006270">
    <property type="term" value="P:DNA replication initiation"/>
    <property type="evidence" value="ECO:0007669"/>
    <property type="project" value="TreeGrafter"/>
</dbReference>
<feature type="compositionally biased region" description="Low complexity" evidence="6">
    <location>
        <begin position="303"/>
        <end position="313"/>
    </location>
</feature>
<evidence type="ECO:0000256" key="5">
    <source>
        <dbReference type="ARBA" id="ARBA00023242"/>
    </source>
</evidence>
<name>A0AAD5TD28_9FUNG</name>
<evidence type="ECO:0000256" key="4">
    <source>
        <dbReference type="ARBA" id="ARBA00023125"/>
    </source>
</evidence>
<evidence type="ECO:0000259" key="7">
    <source>
        <dbReference type="Pfam" id="PF05460"/>
    </source>
</evidence>
<evidence type="ECO:0000256" key="3">
    <source>
        <dbReference type="ARBA" id="ARBA00022705"/>
    </source>
</evidence>
<feature type="domain" description="ORC6 first cyclin-like" evidence="7">
    <location>
        <begin position="10"/>
        <end position="67"/>
    </location>
</feature>
<reference evidence="9" key="1">
    <citation type="submission" date="2020-05" db="EMBL/GenBank/DDBJ databases">
        <title>Phylogenomic resolution of chytrid fungi.</title>
        <authorList>
            <person name="Stajich J.E."/>
            <person name="Amses K."/>
            <person name="Simmons R."/>
            <person name="Seto K."/>
            <person name="Myers J."/>
            <person name="Bonds A."/>
            <person name="Quandt C.A."/>
            <person name="Barry K."/>
            <person name="Liu P."/>
            <person name="Grigoriev I."/>
            <person name="Longcore J.E."/>
            <person name="James T.Y."/>
        </authorList>
    </citation>
    <scope>NUCLEOTIDE SEQUENCE</scope>
    <source>
        <strain evidence="9">JEL0379</strain>
    </source>
</reference>
<dbReference type="Proteomes" id="UP001212152">
    <property type="component" value="Unassembled WGS sequence"/>
</dbReference>
<accession>A0AAD5TD28</accession>
<feature type="domain" description="ORC6 second cyclin-like" evidence="8">
    <location>
        <begin position="97"/>
        <end position="182"/>
    </location>
</feature>
<dbReference type="InterPro" id="IPR008721">
    <property type="entry name" value="ORC6_cyclin_first"/>
</dbReference>
<keyword evidence="5" id="KW-0539">Nucleus</keyword>
<gene>
    <name evidence="9" type="ORF">HDU87_008308</name>
</gene>
<dbReference type="Gene3D" id="1.10.472.10">
    <property type="entry name" value="Cyclin-like"/>
    <property type="match status" value="1"/>
</dbReference>
<comment type="subcellular location">
    <subcellularLocation>
        <location evidence="1">Nucleus</location>
    </subcellularLocation>
</comment>
<dbReference type="GO" id="GO:0003677">
    <property type="term" value="F:DNA binding"/>
    <property type="evidence" value="ECO:0007669"/>
    <property type="project" value="UniProtKB-KW"/>
</dbReference>
<dbReference type="EMBL" id="JADGJQ010000085">
    <property type="protein sequence ID" value="KAJ3171766.1"/>
    <property type="molecule type" value="Genomic_DNA"/>
</dbReference>
<feature type="region of interest" description="Disordered" evidence="6">
    <location>
        <begin position="303"/>
        <end position="327"/>
    </location>
</feature>
<dbReference type="PANTHER" id="PTHR13394">
    <property type="entry name" value="ORIGIN RECOGNITION COMPLEX SUBUNIT 6"/>
    <property type="match status" value="1"/>
</dbReference>
<evidence type="ECO:0000256" key="1">
    <source>
        <dbReference type="ARBA" id="ARBA00004123"/>
    </source>
</evidence>
<feature type="compositionally biased region" description="Acidic residues" evidence="6">
    <location>
        <begin position="217"/>
        <end position="238"/>
    </location>
</feature>
<organism evidence="9 10">
    <name type="scientific">Geranomyces variabilis</name>
    <dbReference type="NCBI Taxonomy" id="109894"/>
    <lineage>
        <taxon>Eukaryota</taxon>
        <taxon>Fungi</taxon>
        <taxon>Fungi incertae sedis</taxon>
        <taxon>Chytridiomycota</taxon>
        <taxon>Chytridiomycota incertae sedis</taxon>
        <taxon>Chytridiomycetes</taxon>
        <taxon>Spizellomycetales</taxon>
        <taxon>Powellomycetaceae</taxon>
        <taxon>Geranomyces</taxon>
    </lineage>
</organism>
<keyword evidence="10" id="KW-1185">Reference proteome</keyword>
<comment type="caution">
    <text evidence="9">The sequence shown here is derived from an EMBL/GenBank/DDBJ whole genome shotgun (WGS) entry which is preliminary data.</text>
</comment>
<keyword evidence="4" id="KW-0238">DNA-binding</keyword>
<feature type="compositionally biased region" description="Polar residues" evidence="6">
    <location>
        <begin position="242"/>
        <end position="251"/>
    </location>
</feature>
<dbReference type="InterPro" id="IPR020529">
    <property type="entry name" value="ORC6_met/pln"/>
</dbReference>
<dbReference type="Pfam" id="PF05460">
    <property type="entry name" value="ORC6"/>
    <property type="match status" value="1"/>
</dbReference>
<dbReference type="PANTHER" id="PTHR13394:SF0">
    <property type="entry name" value="ORIGIN RECOGNITION COMPLEX SUBUNIT 6"/>
    <property type="match status" value="1"/>
</dbReference>
<dbReference type="GO" id="GO:0005664">
    <property type="term" value="C:nuclear origin of replication recognition complex"/>
    <property type="evidence" value="ECO:0007669"/>
    <property type="project" value="InterPro"/>
</dbReference>